<organism evidence="1 2">
    <name type="scientific">Lysobacter arenosi</name>
    <dbReference type="NCBI Taxonomy" id="2795387"/>
    <lineage>
        <taxon>Bacteria</taxon>
        <taxon>Pseudomonadati</taxon>
        <taxon>Pseudomonadota</taxon>
        <taxon>Gammaproteobacteria</taxon>
        <taxon>Lysobacterales</taxon>
        <taxon>Lysobacteraceae</taxon>
        <taxon>Lysobacter</taxon>
    </lineage>
</organism>
<dbReference type="EMBL" id="CP071517">
    <property type="protein sequence ID" value="QSX75112.1"/>
    <property type="molecule type" value="Genomic_DNA"/>
</dbReference>
<evidence type="ECO:0000313" key="1">
    <source>
        <dbReference type="EMBL" id="QSX75112.1"/>
    </source>
</evidence>
<evidence type="ECO:0000313" key="2">
    <source>
        <dbReference type="Proteomes" id="UP000663400"/>
    </source>
</evidence>
<name>A0ABX7RAD9_9GAMM</name>
<evidence type="ECO:0008006" key="3">
    <source>
        <dbReference type="Google" id="ProtNLM"/>
    </source>
</evidence>
<dbReference type="RefSeq" id="WP_200604362.1">
    <property type="nucleotide sequence ID" value="NZ_CP071517.1"/>
</dbReference>
<proteinExistence type="predicted"/>
<reference evidence="1 2" key="1">
    <citation type="submission" date="2021-02" db="EMBL/GenBank/DDBJ databases">
        <title>Lysobacter arenosi sp. nov., isolated from soil of gangwondo yeongwol, south Korea.</title>
        <authorList>
            <person name="Kim K.R."/>
            <person name="Kim K.H."/>
            <person name="Jeon C.O."/>
        </authorList>
    </citation>
    <scope>NUCLEOTIDE SEQUENCE [LARGE SCALE GENOMIC DNA]</scope>
    <source>
        <strain evidence="1 2">R7</strain>
    </source>
</reference>
<protein>
    <recommendedName>
        <fullName evidence="3">DUF4279 domain-containing protein</fullName>
    </recommendedName>
</protein>
<gene>
    <name evidence="1" type="ORF">HIV01_000600</name>
</gene>
<sequence length="121" mass="12647">MSGCVLRAAGSAFSPESFLAAFPLPEANHRGNALNVVVSDRDGADLAGQVRDALAFLQLHAPAVRALLAMPGVEASLDFGLWRKDTLSQSVLFPPTLTAFAGELGLGLEVSLYVATPPRSI</sequence>
<keyword evidence="2" id="KW-1185">Reference proteome</keyword>
<accession>A0ABX7RAD9</accession>
<dbReference type="Proteomes" id="UP000663400">
    <property type="component" value="Chromosome"/>
</dbReference>